<gene>
    <name evidence="1" type="ORF">A3D25_03040</name>
</gene>
<accession>A0A1F5KHE1</accession>
<proteinExistence type="predicted"/>
<dbReference type="AlphaFoldDB" id="A0A1F5KHE1"/>
<dbReference type="EMBL" id="MFDD01000012">
    <property type="protein sequence ID" value="OGE40332.1"/>
    <property type="molecule type" value="Genomic_DNA"/>
</dbReference>
<protein>
    <submittedName>
        <fullName evidence="1">Uncharacterized protein</fullName>
    </submittedName>
</protein>
<name>A0A1F5KHE1_9BACT</name>
<evidence type="ECO:0000313" key="2">
    <source>
        <dbReference type="Proteomes" id="UP000177328"/>
    </source>
</evidence>
<dbReference type="Proteomes" id="UP000177328">
    <property type="component" value="Unassembled WGS sequence"/>
</dbReference>
<sequence>MERMTRETLIRNTRRAGGVALGVVTAFTLPQEGLAMKAAAPECPLVASQNWLCYHPNAVRGEVTLVYNQGSFLDWYAKIHADLLGGPRPDIRGWWEERAKRWIRENPGSESSAGVCSGEAAKVAGAIQGDEAIWWGLNDTMRDTSGRVVDIATLQHIEYARLLLTLKHAYDTPEFFHDDDRLNLPQVLNAQRNNPGKIAIINTPDSGISSFFTAIVSINGSSINGWRAGQWLERNVAGANLSAWFPHHYSSREDIPDNLRTKWVRAFESLRPPADIWNEMVVDFCAKGADVLH</sequence>
<evidence type="ECO:0000313" key="1">
    <source>
        <dbReference type="EMBL" id="OGE40332.1"/>
    </source>
</evidence>
<organism evidence="1 2">
    <name type="scientific">Candidatus Daviesbacteria bacterium RIFCSPHIGHO2_02_FULL_43_12</name>
    <dbReference type="NCBI Taxonomy" id="1797776"/>
    <lineage>
        <taxon>Bacteria</taxon>
        <taxon>Candidatus Daviesiibacteriota</taxon>
    </lineage>
</organism>
<comment type="caution">
    <text evidence="1">The sequence shown here is derived from an EMBL/GenBank/DDBJ whole genome shotgun (WGS) entry which is preliminary data.</text>
</comment>
<reference evidence="1 2" key="1">
    <citation type="journal article" date="2016" name="Nat. Commun.">
        <title>Thousands of microbial genomes shed light on interconnected biogeochemical processes in an aquifer system.</title>
        <authorList>
            <person name="Anantharaman K."/>
            <person name="Brown C.T."/>
            <person name="Hug L.A."/>
            <person name="Sharon I."/>
            <person name="Castelle C.J."/>
            <person name="Probst A.J."/>
            <person name="Thomas B.C."/>
            <person name="Singh A."/>
            <person name="Wilkins M.J."/>
            <person name="Karaoz U."/>
            <person name="Brodie E.L."/>
            <person name="Williams K.H."/>
            <person name="Hubbard S.S."/>
            <person name="Banfield J.F."/>
        </authorList>
    </citation>
    <scope>NUCLEOTIDE SEQUENCE [LARGE SCALE GENOMIC DNA]</scope>
</reference>